<protein>
    <submittedName>
        <fullName evidence="2">Uncharacterized protein</fullName>
    </submittedName>
</protein>
<name>A0ABT5EGH4_9BACT</name>
<evidence type="ECO:0000313" key="2">
    <source>
        <dbReference type="EMBL" id="MDC0740925.1"/>
    </source>
</evidence>
<evidence type="ECO:0000313" key="3">
    <source>
        <dbReference type="Proteomes" id="UP001221411"/>
    </source>
</evidence>
<keyword evidence="3" id="KW-1185">Reference proteome</keyword>
<dbReference type="RefSeq" id="WP_271916134.1">
    <property type="nucleotide sequence ID" value="NZ_JAQNDO010000001.1"/>
</dbReference>
<comment type="caution">
    <text evidence="2">The sequence shown here is derived from an EMBL/GenBank/DDBJ whole genome shotgun (WGS) entry which is preliminary data.</text>
</comment>
<dbReference type="EMBL" id="JAQNDO010000001">
    <property type="protein sequence ID" value="MDC0740925.1"/>
    <property type="molecule type" value="Genomic_DNA"/>
</dbReference>
<gene>
    <name evidence="2" type="ORF">POL67_06175</name>
</gene>
<reference evidence="2 3" key="1">
    <citation type="submission" date="2022-11" db="EMBL/GenBank/DDBJ databases">
        <title>Minimal conservation of predation-associated metabolite biosynthetic gene clusters underscores biosynthetic potential of Myxococcota including descriptions for ten novel species: Archangium lansinium sp. nov., Myxococcus landrumus sp. nov., Nannocystis bai.</title>
        <authorList>
            <person name="Ahearne A."/>
            <person name="Stevens C."/>
            <person name="Dowd S."/>
        </authorList>
    </citation>
    <scope>NUCLEOTIDE SEQUENCE [LARGE SCALE GENOMIC DNA]</scope>
    <source>
        <strain evidence="2 3">RJM3</strain>
    </source>
</reference>
<dbReference type="Proteomes" id="UP001221411">
    <property type="component" value="Unassembled WGS sequence"/>
</dbReference>
<feature type="compositionally biased region" description="Basic and acidic residues" evidence="1">
    <location>
        <begin position="113"/>
        <end position="126"/>
    </location>
</feature>
<organism evidence="2 3">
    <name type="scientific">Polyangium mundeleinium</name>
    <dbReference type="NCBI Taxonomy" id="2995306"/>
    <lineage>
        <taxon>Bacteria</taxon>
        <taxon>Pseudomonadati</taxon>
        <taxon>Myxococcota</taxon>
        <taxon>Polyangia</taxon>
        <taxon>Polyangiales</taxon>
        <taxon>Polyangiaceae</taxon>
        <taxon>Polyangium</taxon>
    </lineage>
</organism>
<evidence type="ECO:0000256" key="1">
    <source>
        <dbReference type="SAM" id="MobiDB-lite"/>
    </source>
</evidence>
<feature type="region of interest" description="Disordered" evidence="1">
    <location>
        <begin position="69"/>
        <end position="127"/>
    </location>
</feature>
<proteinExistence type="predicted"/>
<sequence length="266" mass="29481">MERVISAMSKKRDELLVYETLNYVFDDVDGLQKRLLAYSPGGEEARALERYVGAFKNAARDLRAKIAGPATLGTTGGQEIKRSAGTLRRWKHEERRRAQPGTPPSRKSLVDIADEKEARRQHRDPTGEFLTLTQVAENLRVPESSVRNAVKRAREAGELAPRRLLGSTSYAFRPGHDERIIERFLGRRRAPKGGRTIEAAAREAGVPLEQALSLILAIEEELGWEAERAISAGKVIPRDQYEALVQMLRDGCDVAAASGSAKPRTS</sequence>
<accession>A0ABT5EGH4</accession>